<dbReference type="PROSITE" id="PS51257">
    <property type="entry name" value="PROKAR_LIPOPROTEIN"/>
    <property type="match status" value="1"/>
</dbReference>
<dbReference type="AlphaFoldDB" id="A0A844QI57"/>
<feature type="chain" id="PRO_5032917384" evidence="1">
    <location>
        <begin position="28"/>
        <end position="89"/>
    </location>
</feature>
<feature type="signal peptide" evidence="1">
    <location>
        <begin position="1"/>
        <end position="27"/>
    </location>
</feature>
<organism evidence="2 3">
    <name type="scientific">Nitratireductor arenosus</name>
    <dbReference type="NCBI Taxonomy" id="2682096"/>
    <lineage>
        <taxon>Bacteria</taxon>
        <taxon>Pseudomonadati</taxon>
        <taxon>Pseudomonadota</taxon>
        <taxon>Alphaproteobacteria</taxon>
        <taxon>Hyphomicrobiales</taxon>
        <taxon>Phyllobacteriaceae</taxon>
        <taxon>Nitratireductor</taxon>
    </lineage>
</organism>
<dbReference type="Proteomes" id="UP000463224">
    <property type="component" value="Unassembled WGS sequence"/>
</dbReference>
<keyword evidence="1" id="KW-0732">Signal</keyword>
<proteinExistence type="predicted"/>
<dbReference type="RefSeq" id="WP_156713944.1">
    <property type="nucleotide sequence ID" value="NZ_WPHG01000004.1"/>
</dbReference>
<evidence type="ECO:0000313" key="3">
    <source>
        <dbReference type="Proteomes" id="UP000463224"/>
    </source>
</evidence>
<protein>
    <submittedName>
        <fullName evidence="2">Uncharacterized protein</fullName>
    </submittedName>
</protein>
<reference evidence="2 3" key="1">
    <citation type="submission" date="2019-12" db="EMBL/GenBank/DDBJ databases">
        <title>Nitratireductor arenosus sp. nov., Isolated from sea sand, Jeju island, South Korea.</title>
        <authorList>
            <person name="Kim W."/>
        </authorList>
    </citation>
    <scope>NUCLEOTIDE SEQUENCE [LARGE SCALE GENOMIC DNA]</scope>
    <source>
        <strain evidence="2 3">CAU 1489</strain>
    </source>
</reference>
<keyword evidence="3" id="KW-1185">Reference proteome</keyword>
<sequence>MTPKTRHCVPAGLLLAALALLSGCANDDFLRIDGVSAGAGDTVAANTVMQMVDPWPRGVEETDLAVPAERWYARGVAGGGVAAPATTNP</sequence>
<gene>
    <name evidence="2" type="ORF">GN330_17140</name>
</gene>
<name>A0A844QI57_9HYPH</name>
<comment type="caution">
    <text evidence="2">The sequence shown here is derived from an EMBL/GenBank/DDBJ whole genome shotgun (WGS) entry which is preliminary data.</text>
</comment>
<evidence type="ECO:0000256" key="1">
    <source>
        <dbReference type="SAM" id="SignalP"/>
    </source>
</evidence>
<accession>A0A844QI57</accession>
<evidence type="ECO:0000313" key="2">
    <source>
        <dbReference type="EMBL" id="MVA98975.1"/>
    </source>
</evidence>
<dbReference type="EMBL" id="WPHG01000004">
    <property type="protein sequence ID" value="MVA98975.1"/>
    <property type="molecule type" value="Genomic_DNA"/>
</dbReference>